<evidence type="ECO:0000256" key="5">
    <source>
        <dbReference type="ARBA" id="ARBA00022692"/>
    </source>
</evidence>
<comment type="caution">
    <text evidence="9">The sequence shown here is derived from an EMBL/GenBank/DDBJ whole genome shotgun (WGS) entry which is preliminary data.</text>
</comment>
<evidence type="ECO:0000256" key="4">
    <source>
        <dbReference type="ARBA" id="ARBA00022519"/>
    </source>
</evidence>
<evidence type="ECO:0000256" key="2">
    <source>
        <dbReference type="ARBA" id="ARBA00022448"/>
    </source>
</evidence>
<feature type="transmembrane region" description="Helical" evidence="8">
    <location>
        <begin position="147"/>
        <end position="168"/>
    </location>
</feature>
<dbReference type="RefSeq" id="WP_306982302.1">
    <property type="nucleotide sequence ID" value="NZ_JAUSUA010000002.1"/>
</dbReference>
<dbReference type="Pfam" id="PF02653">
    <property type="entry name" value="BPD_transp_2"/>
    <property type="match status" value="1"/>
</dbReference>
<name>A0ABT9YHN1_9BACI</name>
<dbReference type="CDD" id="cd06579">
    <property type="entry name" value="TM_PBP1_transp_AraH_like"/>
    <property type="match status" value="1"/>
</dbReference>
<feature type="transmembrane region" description="Helical" evidence="8">
    <location>
        <begin position="223"/>
        <end position="242"/>
    </location>
</feature>
<feature type="transmembrane region" description="Helical" evidence="8">
    <location>
        <begin position="174"/>
        <end position="194"/>
    </location>
</feature>
<reference evidence="9 10" key="1">
    <citation type="submission" date="2023-07" db="EMBL/GenBank/DDBJ databases">
        <title>Genomic Encyclopedia of Type Strains, Phase IV (KMG-IV): sequencing the most valuable type-strain genomes for metagenomic binning, comparative biology and taxonomic classification.</title>
        <authorList>
            <person name="Goeker M."/>
        </authorList>
    </citation>
    <scope>NUCLEOTIDE SEQUENCE [LARGE SCALE GENOMIC DNA]</scope>
    <source>
        <strain evidence="9 10">DSM 19154</strain>
    </source>
</reference>
<dbReference type="Proteomes" id="UP001225034">
    <property type="component" value="Unassembled WGS sequence"/>
</dbReference>
<evidence type="ECO:0000256" key="6">
    <source>
        <dbReference type="ARBA" id="ARBA00022989"/>
    </source>
</evidence>
<keyword evidence="5 8" id="KW-0812">Transmembrane</keyword>
<feature type="transmembrane region" description="Helical" evidence="8">
    <location>
        <begin position="304"/>
        <end position="322"/>
    </location>
</feature>
<protein>
    <submittedName>
        <fullName evidence="9">Ribose transport system permease protein</fullName>
    </submittedName>
</protein>
<evidence type="ECO:0000256" key="8">
    <source>
        <dbReference type="SAM" id="Phobius"/>
    </source>
</evidence>
<keyword evidence="6 8" id="KW-1133">Transmembrane helix</keyword>
<evidence type="ECO:0000313" key="9">
    <source>
        <dbReference type="EMBL" id="MDQ0207204.1"/>
    </source>
</evidence>
<keyword evidence="4" id="KW-0997">Cell inner membrane</keyword>
<feature type="transmembrane region" description="Helical" evidence="8">
    <location>
        <begin position="59"/>
        <end position="82"/>
    </location>
</feature>
<comment type="subcellular location">
    <subcellularLocation>
        <location evidence="1">Cell membrane</location>
        <topology evidence="1">Multi-pass membrane protein</topology>
    </subcellularLocation>
</comment>
<sequence>MAELQQNTETADTKSSSFYRDFLTKFGALFGLLILCIILSFSTEYFFTVDNMFNITRQASIIAILALAVLLPILTSGIDLSVGSLLALSAMVMGVVSVNWGLGPVLGIISCLAVGAFFGWLNGLALTKLRLPHPFISTLGMMNIARGFALIITGAAPIAGFAFSIQYIGSGSIGPVPVSFLVVIFLYVAMHFFLTRTTIGTYIYAIGGNKEAARLSGINVDKILILVYTSSGLLAGVAGLVMVGRVDSAFPLAGMGYELDAIAAVIIGGASLFGGIGTVWGTMIGTLIIAVLRNGLNLLNVSSDLQMTIIGAVIILAVYIDVLRQRGQTKEA</sequence>
<proteinExistence type="predicted"/>
<evidence type="ECO:0000256" key="7">
    <source>
        <dbReference type="ARBA" id="ARBA00023136"/>
    </source>
</evidence>
<feature type="transmembrane region" description="Helical" evidence="8">
    <location>
        <begin position="102"/>
        <end position="126"/>
    </location>
</feature>
<evidence type="ECO:0000256" key="3">
    <source>
        <dbReference type="ARBA" id="ARBA00022475"/>
    </source>
</evidence>
<gene>
    <name evidence="9" type="ORF">J2S05_002003</name>
</gene>
<dbReference type="InterPro" id="IPR001851">
    <property type="entry name" value="ABC_transp_permease"/>
</dbReference>
<accession>A0ABT9YHN1</accession>
<feature type="transmembrane region" description="Helical" evidence="8">
    <location>
        <begin position="262"/>
        <end position="292"/>
    </location>
</feature>
<dbReference type="PANTHER" id="PTHR32196:SF21">
    <property type="entry name" value="ABC TRANSPORTER PERMEASE PROTEIN YPHD-RELATED"/>
    <property type="match status" value="1"/>
</dbReference>
<dbReference type="PANTHER" id="PTHR32196">
    <property type="entry name" value="ABC TRANSPORTER PERMEASE PROTEIN YPHD-RELATED-RELATED"/>
    <property type="match status" value="1"/>
</dbReference>
<dbReference type="EMBL" id="JAUSUA010000002">
    <property type="protein sequence ID" value="MDQ0207204.1"/>
    <property type="molecule type" value="Genomic_DNA"/>
</dbReference>
<keyword evidence="3" id="KW-1003">Cell membrane</keyword>
<feature type="transmembrane region" description="Helical" evidence="8">
    <location>
        <begin position="26"/>
        <end position="47"/>
    </location>
</feature>
<evidence type="ECO:0000313" key="10">
    <source>
        <dbReference type="Proteomes" id="UP001225034"/>
    </source>
</evidence>
<keyword evidence="2" id="KW-0813">Transport</keyword>
<organism evidence="9 10">
    <name type="scientific">Alkalicoccobacillus murimartini</name>
    <dbReference type="NCBI Taxonomy" id="171685"/>
    <lineage>
        <taxon>Bacteria</taxon>
        <taxon>Bacillati</taxon>
        <taxon>Bacillota</taxon>
        <taxon>Bacilli</taxon>
        <taxon>Bacillales</taxon>
        <taxon>Bacillaceae</taxon>
        <taxon>Alkalicoccobacillus</taxon>
    </lineage>
</organism>
<evidence type="ECO:0000256" key="1">
    <source>
        <dbReference type="ARBA" id="ARBA00004651"/>
    </source>
</evidence>
<keyword evidence="7 8" id="KW-0472">Membrane</keyword>
<keyword evidence="10" id="KW-1185">Reference proteome</keyword>